<organism evidence="3 4">
    <name type="scientific">Steccherinum ochraceum</name>
    <dbReference type="NCBI Taxonomy" id="92696"/>
    <lineage>
        <taxon>Eukaryota</taxon>
        <taxon>Fungi</taxon>
        <taxon>Dikarya</taxon>
        <taxon>Basidiomycota</taxon>
        <taxon>Agaricomycotina</taxon>
        <taxon>Agaricomycetes</taxon>
        <taxon>Polyporales</taxon>
        <taxon>Steccherinaceae</taxon>
        <taxon>Steccherinum</taxon>
    </lineage>
</organism>
<feature type="compositionally biased region" description="Polar residues" evidence="1">
    <location>
        <begin position="170"/>
        <end position="182"/>
    </location>
</feature>
<comment type="caution">
    <text evidence="3">The sequence shown here is derived from an EMBL/GenBank/DDBJ whole genome shotgun (WGS) entry which is preliminary data.</text>
</comment>
<gene>
    <name evidence="3" type="ORF">EIP91_001989</name>
</gene>
<feature type="domain" description="F-box" evidence="2">
    <location>
        <begin position="12"/>
        <end position="58"/>
    </location>
</feature>
<dbReference type="SMART" id="SM00256">
    <property type="entry name" value="FBOX"/>
    <property type="match status" value="1"/>
</dbReference>
<dbReference type="Gene3D" id="1.20.1280.50">
    <property type="match status" value="1"/>
</dbReference>
<dbReference type="Proteomes" id="UP000292702">
    <property type="component" value="Unassembled WGS sequence"/>
</dbReference>
<keyword evidence="4" id="KW-1185">Reference proteome</keyword>
<accession>A0A4R0RCZ8</accession>
<dbReference type="Pfam" id="PF12937">
    <property type="entry name" value="F-box-like"/>
    <property type="match status" value="1"/>
</dbReference>
<dbReference type="PROSITE" id="PS50181">
    <property type="entry name" value="FBOX"/>
    <property type="match status" value="1"/>
</dbReference>
<dbReference type="UniPathway" id="UPA00143"/>
<dbReference type="Pfam" id="PF12014">
    <property type="entry name" value="Cyclin_D1_bind"/>
    <property type="match status" value="1"/>
</dbReference>
<evidence type="ECO:0000256" key="1">
    <source>
        <dbReference type="SAM" id="MobiDB-lite"/>
    </source>
</evidence>
<dbReference type="EMBL" id="RWJN01000157">
    <property type="protein sequence ID" value="TCD65921.1"/>
    <property type="molecule type" value="Genomic_DNA"/>
</dbReference>
<dbReference type="GO" id="GO:0016567">
    <property type="term" value="P:protein ubiquitination"/>
    <property type="evidence" value="ECO:0007669"/>
    <property type="project" value="UniProtKB-UniPathway"/>
</dbReference>
<dbReference type="OrthoDB" id="722566at2759"/>
<feature type="region of interest" description="Disordered" evidence="1">
    <location>
        <begin position="551"/>
        <end position="570"/>
    </location>
</feature>
<proteinExistence type="predicted"/>
<dbReference type="InterPro" id="IPR036047">
    <property type="entry name" value="F-box-like_dom_sf"/>
</dbReference>
<name>A0A4R0RCZ8_9APHY</name>
<protein>
    <recommendedName>
        <fullName evidence="2">F-box domain-containing protein</fullName>
    </recommendedName>
</protein>
<feature type="region of interest" description="Disordered" evidence="1">
    <location>
        <begin position="163"/>
        <end position="191"/>
    </location>
</feature>
<sequence length="570" mass="64198">MSLTTSPSLKHPTGLSAIPFDILVQICAHLSGADIVNLLSTCRSLRAHVREESIWAELCSRYEITDLSAFHLHGERRTFYTVYTELLHSYGPLLGLWASDNPFQGSILQFRIVTESREVGWEGIVGEILKFRLPSDDAMVPILPDYWECIRIELLPPPVDRAASRLGSGPSDSTAIRGTTNHDPNDQSSERQVASLFPTTTFTQISHYKLWDEDDDEPHKFDLIHHTTHENPIHLITSHNQGYYVWTDYPSESEDNPDIPLTHPSFPPLDISDRLYDASRIPIFKQRVADALDHTPSTSHASQMSPGSPVLYLAPFVGDDPRPSCHFITVLSPPTGYANAFAETLAPRDTAAVADTRETVGYVQVGVDSLPEYTNHPHYTGYFFPLRHPKGLRTPIEDTDPASGGHDWSLQDLEGVWLGAYLYHGTEVLYIKWDEEKDEIEAWKLTGNSCVPRGVMSWRFHGTELPVDSSRNELLSEMKINVNDAARTARLRIYQGTGILAEDGYVLTAGDTADLVVAISDPDEIRIQWEWRDGTHDISWYRRYPNRDISSETIPRPGVRRPQDDFADVV</sequence>
<dbReference type="InterPro" id="IPR001810">
    <property type="entry name" value="F-box_dom"/>
</dbReference>
<dbReference type="SUPFAM" id="SSF81383">
    <property type="entry name" value="F-box domain"/>
    <property type="match status" value="1"/>
</dbReference>
<reference evidence="3 4" key="1">
    <citation type="submission" date="2018-11" db="EMBL/GenBank/DDBJ databases">
        <title>Genome assembly of Steccherinum ochraceum LE-BIN_3174, the white-rot fungus of the Steccherinaceae family (The Residual Polyporoid clade, Polyporales, Basidiomycota).</title>
        <authorList>
            <person name="Fedorova T.V."/>
            <person name="Glazunova O.A."/>
            <person name="Landesman E.O."/>
            <person name="Moiseenko K.V."/>
            <person name="Psurtseva N.V."/>
            <person name="Savinova O.S."/>
            <person name="Shakhova N.V."/>
            <person name="Tyazhelova T.V."/>
            <person name="Vasina D.V."/>
        </authorList>
    </citation>
    <scope>NUCLEOTIDE SEQUENCE [LARGE SCALE GENOMIC DNA]</scope>
    <source>
        <strain evidence="3 4">LE-BIN_3174</strain>
    </source>
</reference>
<dbReference type="CDD" id="cd09917">
    <property type="entry name" value="F-box_SF"/>
    <property type="match status" value="1"/>
</dbReference>
<dbReference type="AlphaFoldDB" id="A0A4R0RCZ8"/>
<evidence type="ECO:0000313" key="3">
    <source>
        <dbReference type="EMBL" id="TCD65921.1"/>
    </source>
</evidence>
<evidence type="ECO:0000313" key="4">
    <source>
        <dbReference type="Proteomes" id="UP000292702"/>
    </source>
</evidence>
<evidence type="ECO:0000259" key="2">
    <source>
        <dbReference type="PROSITE" id="PS50181"/>
    </source>
</evidence>